<feature type="transmembrane region" description="Helical" evidence="8">
    <location>
        <begin position="251"/>
        <end position="270"/>
    </location>
</feature>
<dbReference type="EMBL" id="VUOE01000002">
    <property type="protein sequence ID" value="KAA2217358.1"/>
    <property type="molecule type" value="Genomic_DNA"/>
</dbReference>
<evidence type="ECO:0000256" key="3">
    <source>
        <dbReference type="ARBA" id="ARBA00022475"/>
    </source>
</evidence>
<feature type="transmembrane region" description="Helical" evidence="8">
    <location>
        <begin position="175"/>
        <end position="196"/>
    </location>
</feature>
<dbReference type="GO" id="GO:0009234">
    <property type="term" value="P:menaquinone biosynthetic process"/>
    <property type="evidence" value="ECO:0007669"/>
    <property type="project" value="UniProtKB-UniRule"/>
</dbReference>
<dbReference type="InterPro" id="IPR026046">
    <property type="entry name" value="UBIAD1"/>
</dbReference>
<keyword evidence="4 8" id="KW-0808">Transferase</keyword>
<keyword evidence="3 8" id="KW-1003">Cell membrane</keyword>
<feature type="transmembrane region" description="Helical" evidence="8">
    <location>
        <begin position="12"/>
        <end position="33"/>
    </location>
</feature>
<feature type="transmembrane region" description="Helical" evidence="8">
    <location>
        <begin position="224"/>
        <end position="245"/>
    </location>
</feature>
<evidence type="ECO:0000313" key="10">
    <source>
        <dbReference type="EMBL" id="KAA2217358.1"/>
    </source>
</evidence>
<comment type="function">
    <text evidence="8">Conversion of 1,4-dihydroxy-2-naphthoate (DHNA) to demethylmenaquinone (DMK).</text>
</comment>
<proteinExistence type="inferred from homology"/>
<evidence type="ECO:0000313" key="11">
    <source>
        <dbReference type="Proteomes" id="UP000323188"/>
    </source>
</evidence>
<evidence type="ECO:0000256" key="8">
    <source>
        <dbReference type="HAMAP-Rule" id="MF_01937"/>
    </source>
</evidence>
<feature type="transmembrane region" description="Helical" evidence="8">
    <location>
        <begin position="94"/>
        <end position="112"/>
    </location>
</feature>
<comment type="pathway">
    <text evidence="8">Quinol/quinone metabolism; menaquinone biosynthesis; menaquinol from 1,4-dihydroxy-2-naphthoate: step 1/2.</text>
</comment>
<dbReference type="GO" id="GO:0042371">
    <property type="term" value="P:vitamin K biosynthetic process"/>
    <property type="evidence" value="ECO:0007669"/>
    <property type="project" value="TreeGrafter"/>
</dbReference>
<dbReference type="PANTHER" id="PTHR13929">
    <property type="entry name" value="1,4-DIHYDROXY-2-NAPHTHOATE OCTAPRENYLTRANSFERASE"/>
    <property type="match status" value="1"/>
</dbReference>
<dbReference type="GO" id="GO:0005886">
    <property type="term" value="C:plasma membrane"/>
    <property type="evidence" value="ECO:0007669"/>
    <property type="project" value="UniProtKB-SubCell"/>
</dbReference>
<evidence type="ECO:0000256" key="6">
    <source>
        <dbReference type="ARBA" id="ARBA00022989"/>
    </source>
</evidence>
<dbReference type="UniPathway" id="UPA00079">
    <property type="reaction ID" value="UER00168"/>
</dbReference>
<keyword evidence="2 8" id="KW-0474">Menaquinone biosynthesis</keyword>
<evidence type="ECO:0000256" key="5">
    <source>
        <dbReference type="ARBA" id="ARBA00022692"/>
    </source>
</evidence>
<dbReference type="AlphaFoldDB" id="A0A5B2TTL9"/>
<dbReference type="PIRSF" id="PIRSF005355">
    <property type="entry name" value="UBIAD1"/>
    <property type="match status" value="1"/>
</dbReference>
<feature type="transmembrane region" description="Helical" evidence="8">
    <location>
        <begin position="39"/>
        <end position="58"/>
    </location>
</feature>
<feature type="transmembrane region" description="Helical" evidence="8">
    <location>
        <begin position="118"/>
        <end position="138"/>
    </location>
</feature>
<keyword evidence="5 8" id="KW-0812">Transmembrane</keyword>
<feature type="transmembrane region" description="Helical" evidence="8">
    <location>
        <begin position="150"/>
        <end position="169"/>
    </location>
</feature>
<comment type="caution">
    <text evidence="10">The sequence shown here is derived from an EMBL/GenBank/DDBJ whole genome shotgun (WGS) entry which is preliminary data.</text>
</comment>
<evidence type="ECO:0000256" key="4">
    <source>
        <dbReference type="ARBA" id="ARBA00022679"/>
    </source>
</evidence>
<dbReference type="EC" id="2.5.1.74" evidence="8 9"/>
<organism evidence="10 11">
    <name type="scientific">Maribacter flavus</name>
    <dbReference type="NCBI Taxonomy" id="1658664"/>
    <lineage>
        <taxon>Bacteria</taxon>
        <taxon>Pseudomonadati</taxon>
        <taxon>Bacteroidota</taxon>
        <taxon>Flavobacteriia</taxon>
        <taxon>Flavobacteriales</taxon>
        <taxon>Flavobacteriaceae</taxon>
        <taxon>Maribacter</taxon>
    </lineage>
</organism>
<comment type="subcellular location">
    <subcellularLocation>
        <location evidence="8">Cell membrane</location>
        <topology evidence="8">Multi-pass membrane protein</topology>
    </subcellularLocation>
    <subcellularLocation>
        <location evidence="1">Membrane</location>
        <topology evidence="1">Multi-pass membrane protein</topology>
    </subcellularLocation>
</comment>
<dbReference type="HAMAP" id="MF_01937">
    <property type="entry name" value="MenA_1"/>
    <property type="match status" value="1"/>
</dbReference>
<evidence type="ECO:0000256" key="9">
    <source>
        <dbReference type="NCBIfam" id="TIGR00751"/>
    </source>
</evidence>
<accession>A0A5B2TTL9</accession>
<dbReference type="Proteomes" id="UP000323188">
    <property type="component" value="Unassembled WGS sequence"/>
</dbReference>
<reference evidence="10 11" key="1">
    <citation type="submission" date="2019-09" db="EMBL/GenBank/DDBJ databases">
        <authorList>
            <person name="Khan S.A."/>
            <person name="Jeon C.O."/>
            <person name="Chun B.H."/>
            <person name="Jeong S.E."/>
        </authorList>
    </citation>
    <scope>NUCLEOTIDE SEQUENCE [LARGE SCALE GENOMIC DNA]</scope>
    <source>
        <strain evidence="10 11">KCTC 42508</strain>
    </source>
</reference>
<sequence length="302" mass="33625">MPQFKAWINAARLRTLPLSVSGILVGATLASYFGHSSPLIFWLAILTTIGFQITSNFANDYGDGVKGTDNENRIGPKRALQSGLLTQGSLKKGILISIIIDLLLILALLYFSFGMKEIVWVLLFLLLGVLSIWAAVRYTVGKNAYGYQGLGDVFVFLFFGLLSVIGSMFLFVKTIFWISFLPAITVGLLSVGVLNLNNLRDHASDEDSGKITMIVKIGFKKGKFYHFTILILAFISWSAFILVTATEWKHGISLLAFVPIFIHMVTVWYNKSPAMLDPELKKVALSTFALALLFYFSYYNFL</sequence>
<protein>
    <recommendedName>
        <fullName evidence="8 9">1,4-dihydroxy-2-naphthoate octaprenyltransferase</fullName>
        <shortName evidence="8">DHNA-octaprenyltransferase</shortName>
        <ecNumber evidence="8 9">2.5.1.74</ecNumber>
    </recommendedName>
</protein>
<dbReference type="Pfam" id="PF01040">
    <property type="entry name" value="UbiA"/>
    <property type="match status" value="1"/>
</dbReference>
<comment type="similarity">
    <text evidence="8">Belongs to the MenA family. Type 1 subfamily.</text>
</comment>
<evidence type="ECO:0000256" key="1">
    <source>
        <dbReference type="ARBA" id="ARBA00004141"/>
    </source>
</evidence>
<dbReference type="PANTHER" id="PTHR13929:SF0">
    <property type="entry name" value="UBIA PRENYLTRANSFERASE DOMAIN-CONTAINING PROTEIN 1"/>
    <property type="match status" value="1"/>
</dbReference>
<gene>
    <name evidence="8 10" type="primary">menA</name>
    <name evidence="10" type="ORF">F0361_15525</name>
</gene>
<feature type="transmembrane region" description="Helical" evidence="8">
    <location>
        <begin position="282"/>
        <end position="301"/>
    </location>
</feature>
<keyword evidence="6 8" id="KW-1133">Transmembrane helix</keyword>
<dbReference type="GO" id="GO:0046428">
    <property type="term" value="F:1,4-dihydroxy-2-naphthoate polyprenyltransferase activity"/>
    <property type="evidence" value="ECO:0007669"/>
    <property type="project" value="UniProtKB-UniRule"/>
</dbReference>
<comment type="catalytic activity">
    <reaction evidence="8">
        <text>an all-trans-polyprenyl diphosphate + 1,4-dihydroxy-2-naphthoate + H(+) = a 2-demethylmenaquinol + CO2 + diphosphate</text>
        <dbReference type="Rhea" id="RHEA:26478"/>
        <dbReference type="Rhea" id="RHEA-COMP:9563"/>
        <dbReference type="Rhea" id="RHEA-COMP:9564"/>
        <dbReference type="ChEBI" id="CHEBI:11173"/>
        <dbReference type="ChEBI" id="CHEBI:15378"/>
        <dbReference type="ChEBI" id="CHEBI:16526"/>
        <dbReference type="ChEBI" id="CHEBI:33019"/>
        <dbReference type="ChEBI" id="CHEBI:55437"/>
        <dbReference type="ChEBI" id="CHEBI:58914"/>
        <dbReference type="EC" id="2.5.1.74"/>
    </reaction>
</comment>
<dbReference type="CDD" id="cd13962">
    <property type="entry name" value="PT_UbiA_UBIAD1"/>
    <property type="match status" value="1"/>
</dbReference>
<evidence type="ECO:0000256" key="7">
    <source>
        <dbReference type="ARBA" id="ARBA00023136"/>
    </source>
</evidence>
<keyword evidence="7 8" id="KW-0472">Membrane</keyword>
<name>A0A5B2TTL9_9FLAO</name>
<dbReference type="InterPro" id="IPR000537">
    <property type="entry name" value="UbiA_prenyltransferase"/>
</dbReference>
<dbReference type="NCBIfam" id="TIGR00751">
    <property type="entry name" value="menA"/>
    <property type="match status" value="1"/>
</dbReference>
<evidence type="ECO:0000256" key="2">
    <source>
        <dbReference type="ARBA" id="ARBA00022428"/>
    </source>
</evidence>
<dbReference type="InterPro" id="IPR004657">
    <property type="entry name" value="MenA"/>
</dbReference>